<dbReference type="SMART" id="SM00421">
    <property type="entry name" value="HTH_LUXR"/>
    <property type="match status" value="1"/>
</dbReference>
<dbReference type="CDD" id="cd06170">
    <property type="entry name" value="LuxR_C_like"/>
    <property type="match status" value="1"/>
</dbReference>
<dbReference type="InterPro" id="IPR011006">
    <property type="entry name" value="CheY-like_superfamily"/>
</dbReference>
<dbReference type="Proteomes" id="UP000469949">
    <property type="component" value="Unassembled WGS sequence"/>
</dbReference>
<dbReference type="PANTHER" id="PTHR44688">
    <property type="entry name" value="DNA-BINDING TRANSCRIPTIONAL ACTIVATOR DEVR_DOSR"/>
    <property type="match status" value="1"/>
</dbReference>
<evidence type="ECO:0000256" key="2">
    <source>
        <dbReference type="ARBA" id="ARBA00023012"/>
    </source>
</evidence>
<sequence>MAPALVHVVDDDPAMRDSVAFLLDTAGFDVRLYAAGTILLERLARPVRGCVLTDIRMPGLDGLALFRCLRSAGHTHPVVMMTGHGDVPLAVEAMKLGACDFIEKPFDGEALLQALHGALERGGQNGMDPSPDPALHPTLHPSLQDFVRRLATLSERERQVLDHLVAGGTSKEIGRRLGISPRTVEIYRAKVMAKTRAGTLQELVRWAVLAGLA</sequence>
<dbReference type="Gene3D" id="3.40.50.2300">
    <property type="match status" value="1"/>
</dbReference>
<dbReference type="CDD" id="cd17537">
    <property type="entry name" value="REC_FixJ"/>
    <property type="match status" value="1"/>
</dbReference>
<evidence type="ECO:0000256" key="1">
    <source>
        <dbReference type="ARBA" id="ARBA00022553"/>
    </source>
</evidence>
<dbReference type="AlphaFoldDB" id="A0A177I3C2"/>
<dbReference type="RefSeq" id="WP_012455722.1">
    <property type="nucleotide sequence ID" value="NZ_QFOQ01000013.1"/>
</dbReference>
<keyword evidence="4" id="KW-0238">DNA-binding</keyword>
<dbReference type="GO" id="GO:0003677">
    <property type="term" value="F:DNA binding"/>
    <property type="evidence" value="ECO:0007669"/>
    <property type="project" value="UniProtKB-KW"/>
</dbReference>
<protein>
    <submittedName>
        <fullName evidence="6">Two-component nitrogen fixation transcriptional regulator FixJ</fullName>
    </submittedName>
</protein>
<dbReference type="Pfam" id="PF00196">
    <property type="entry name" value="GerE"/>
    <property type="match status" value="1"/>
</dbReference>
<evidence type="ECO:0000256" key="5">
    <source>
        <dbReference type="ARBA" id="ARBA00023163"/>
    </source>
</evidence>
<dbReference type="PROSITE" id="PS50110">
    <property type="entry name" value="RESPONSE_REGULATORY"/>
    <property type="match status" value="1"/>
</dbReference>
<dbReference type="SUPFAM" id="SSF52172">
    <property type="entry name" value="CheY-like"/>
    <property type="match status" value="1"/>
</dbReference>
<gene>
    <name evidence="6" type="ORF">F8B43_3643</name>
</gene>
<dbReference type="InterPro" id="IPR036388">
    <property type="entry name" value="WH-like_DNA-bd_sf"/>
</dbReference>
<reference evidence="6 7" key="1">
    <citation type="submission" date="2019-10" db="EMBL/GenBank/DDBJ databases">
        <title>Draft Genome Sequence of the Caffeine Degrading Methylotroph Methylorubrum populi PINKEL.</title>
        <authorList>
            <person name="Dawson S.C."/>
            <person name="Zhang X."/>
            <person name="Wright M.E."/>
            <person name="Sharma G."/>
            <person name="Langner J.T."/>
            <person name="Ditty J.L."/>
            <person name="Subuyuj G.A."/>
        </authorList>
    </citation>
    <scope>NUCLEOTIDE SEQUENCE [LARGE SCALE GENOMIC DNA]</scope>
    <source>
        <strain evidence="6 7">Pinkel</strain>
    </source>
</reference>
<dbReference type="FunFam" id="3.40.50.2300:FF:000018">
    <property type="entry name" value="DNA-binding transcriptional regulator NtrC"/>
    <property type="match status" value="1"/>
</dbReference>
<keyword evidence="2" id="KW-0902">Two-component regulatory system</keyword>
<dbReference type="InterPro" id="IPR016032">
    <property type="entry name" value="Sig_transdc_resp-reg_C-effctor"/>
</dbReference>
<dbReference type="Gene3D" id="1.10.10.10">
    <property type="entry name" value="Winged helix-like DNA-binding domain superfamily/Winged helix DNA-binding domain"/>
    <property type="match status" value="1"/>
</dbReference>
<dbReference type="EMBL" id="WEKV01000014">
    <property type="protein sequence ID" value="KAB7783720.1"/>
    <property type="molecule type" value="Genomic_DNA"/>
</dbReference>
<dbReference type="Pfam" id="PF00072">
    <property type="entry name" value="Response_reg"/>
    <property type="match status" value="1"/>
</dbReference>
<evidence type="ECO:0000256" key="3">
    <source>
        <dbReference type="ARBA" id="ARBA00023015"/>
    </source>
</evidence>
<dbReference type="PANTHER" id="PTHR44688:SF16">
    <property type="entry name" value="DNA-BINDING TRANSCRIPTIONAL ACTIVATOR DEVR_DOSR"/>
    <property type="match status" value="1"/>
</dbReference>
<evidence type="ECO:0000313" key="7">
    <source>
        <dbReference type="Proteomes" id="UP000469949"/>
    </source>
</evidence>
<keyword evidence="3" id="KW-0805">Transcription regulation</keyword>
<evidence type="ECO:0000256" key="4">
    <source>
        <dbReference type="ARBA" id="ARBA00023125"/>
    </source>
</evidence>
<proteinExistence type="predicted"/>
<dbReference type="GO" id="GO:0000160">
    <property type="term" value="P:phosphorelay signal transduction system"/>
    <property type="evidence" value="ECO:0007669"/>
    <property type="project" value="UniProtKB-KW"/>
</dbReference>
<comment type="caution">
    <text evidence="6">The sequence shown here is derived from an EMBL/GenBank/DDBJ whole genome shotgun (WGS) entry which is preliminary data.</text>
</comment>
<keyword evidence="1" id="KW-0597">Phosphoprotein</keyword>
<dbReference type="SMART" id="SM00448">
    <property type="entry name" value="REC"/>
    <property type="match status" value="1"/>
</dbReference>
<dbReference type="SUPFAM" id="SSF46894">
    <property type="entry name" value="C-terminal effector domain of the bipartite response regulators"/>
    <property type="match status" value="1"/>
</dbReference>
<name>A0A177I3C2_9HYPH</name>
<dbReference type="PRINTS" id="PR00038">
    <property type="entry name" value="HTHLUXR"/>
</dbReference>
<dbReference type="InterPro" id="IPR001789">
    <property type="entry name" value="Sig_transdc_resp-reg_receiver"/>
</dbReference>
<organism evidence="6 7">
    <name type="scientific">Methylorubrum populi</name>
    <dbReference type="NCBI Taxonomy" id="223967"/>
    <lineage>
        <taxon>Bacteria</taxon>
        <taxon>Pseudomonadati</taxon>
        <taxon>Pseudomonadota</taxon>
        <taxon>Alphaproteobacteria</taxon>
        <taxon>Hyphomicrobiales</taxon>
        <taxon>Methylobacteriaceae</taxon>
        <taxon>Methylorubrum</taxon>
    </lineage>
</organism>
<dbReference type="InterPro" id="IPR000792">
    <property type="entry name" value="Tscrpt_reg_LuxR_C"/>
</dbReference>
<dbReference type="OMA" id="VHRTRIK"/>
<evidence type="ECO:0000313" key="6">
    <source>
        <dbReference type="EMBL" id="KAB7783720.1"/>
    </source>
</evidence>
<dbReference type="GO" id="GO:0006355">
    <property type="term" value="P:regulation of DNA-templated transcription"/>
    <property type="evidence" value="ECO:0007669"/>
    <property type="project" value="InterPro"/>
</dbReference>
<keyword evidence="5" id="KW-0804">Transcription</keyword>
<accession>A0A177I3C2</accession>
<dbReference type="PROSITE" id="PS50043">
    <property type="entry name" value="HTH_LUXR_2"/>
    <property type="match status" value="1"/>
</dbReference>